<keyword evidence="11" id="KW-0809">Transit peptide</keyword>
<dbReference type="Pfam" id="PF01753">
    <property type="entry name" value="zf-MYND"/>
    <property type="match status" value="1"/>
</dbReference>
<dbReference type="AlphaFoldDB" id="A0A150GYC4"/>
<comment type="catalytic activity">
    <reaction evidence="16">
        <text>phytol + CTP = phytyl phosphate + CDP + H(+)</text>
        <dbReference type="Rhea" id="RHEA:38055"/>
        <dbReference type="ChEBI" id="CHEBI:15378"/>
        <dbReference type="ChEBI" id="CHEBI:17327"/>
        <dbReference type="ChEBI" id="CHEBI:37563"/>
        <dbReference type="ChEBI" id="CHEBI:58069"/>
        <dbReference type="ChEBI" id="CHEBI:75483"/>
        <dbReference type="EC" id="2.7.1.182"/>
    </reaction>
</comment>
<feature type="domain" description="MYND-type" evidence="19">
    <location>
        <begin position="974"/>
        <end position="1026"/>
    </location>
</feature>
<dbReference type="GO" id="GO:0010276">
    <property type="term" value="F:phytol kinase activity"/>
    <property type="evidence" value="ECO:0007669"/>
    <property type="project" value="UniProtKB-EC"/>
</dbReference>
<evidence type="ECO:0000256" key="14">
    <source>
        <dbReference type="ARBA" id="ARBA00024015"/>
    </source>
</evidence>
<evidence type="ECO:0000313" key="20">
    <source>
        <dbReference type="EMBL" id="KXZ54916.1"/>
    </source>
</evidence>
<dbReference type="GO" id="GO:0009507">
    <property type="term" value="C:chloroplast"/>
    <property type="evidence" value="ECO:0007669"/>
    <property type="project" value="UniProtKB-SubCell"/>
</dbReference>
<feature type="compositionally biased region" description="Low complexity" evidence="18">
    <location>
        <begin position="888"/>
        <end position="900"/>
    </location>
</feature>
<keyword evidence="7" id="KW-0479">Metal-binding</keyword>
<comment type="similarity">
    <text evidence="2">Belongs to the polyprenol kinase family.</text>
</comment>
<evidence type="ECO:0000256" key="5">
    <source>
        <dbReference type="ARBA" id="ARBA00022679"/>
    </source>
</evidence>
<evidence type="ECO:0000256" key="7">
    <source>
        <dbReference type="ARBA" id="ARBA00022723"/>
    </source>
</evidence>
<dbReference type="InterPro" id="IPR002893">
    <property type="entry name" value="Znf_MYND"/>
</dbReference>
<feature type="region of interest" description="Disordered" evidence="18">
    <location>
        <begin position="876"/>
        <end position="900"/>
    </location>
</feature>
<evidence type="ECO:0000256" key="13">
    <source>
        <dbReference type="ARBA" id="ARBA00023136"/>
    </source>
</evidence>
<feature type="compositionally biased region" description="Gly residues" evidence="18">
    <location>
        <begin position="799"/>
        <end position="813"/>
    </location>
</feature>
<evidence type="ECO:0000256" key="9">
    <source>
        <dbReference type="ARBA" id="ARBA00022777"/>
    </source>
</evidence>
<keyword evidence="5" id="KW-0808">Transferase</keyword>
<keyword evidence="4" id="KW-0934">Plastid</keyword>
<dbReference type="EMBL" id="LSYV01000005">
    <property type="protein sequence ID" value="KXZ54916.1"/>
    <property type="molecule type" value="Genomic_DNA"/>
</dbReference>
<keyword evidence="8 17" id="KW-0863">Zinc-finger</keyword>
<accession>A0A150GYC4</accession>
<evidence type="ECO:0000256" key="11">
    <source>
        <dbReference type="ARBA" id="ARBA00022946"/>
    </source>
</evidence>
<dbReference type="PROSITE" id="PS01360">
    <property type="entry name" value="ZF_MYND_1"/>
    <property type="match status" value="1"/>
</dbReference>
<evidence type="ECO:0000259" key="19">
    <source>
        <dbReference type="PROSITE" id="PS50865"/>
    </source>
</evidence>
<evidence type="ECO:0000313" key="21">
    <source>
        <dbReference type="Proteomes" id="UP000075714"/>
    </source>
</evidence>
<evidence type="ECO:0000256" key="17">
    <source>
        <dbReference type="PROSITE-ProRule" id="PRU00134"/>
    </source>
</evidence>
<keyword evidence="6" id="KW-0812">Transmembrane</keyword>
<comment type="pathway">
    <text evidence="14">Cofactor biosynthesis; tocopherol biosynthesis.</text>
</comment>
<dbReference type="SUPFAM" id="SSF144232">
    <property type="entry name" value="HIT/MYND zinc finger-like"/>
    <property type="match status" value="1"/>
</dbReference>
<dbReference type="OrthoDB" id="538912at2759"/>
<evidence type="ECO:0000256" key="1">
    <source>
        <dbReference type="ARBA" id="ARBA00004508"/>
    </source>
</evidence>
<keyword evidence="12" id="KW-1133">Transmembrane helix</keyword>
<comment type="caution">
    <text evidence="20">The sequence shown here is derived from an EMBL/GenBank/DDBJ whole genome shotgun (WGS) entry which is preliminary data.</text>
</comment>
<evidence type="ECO:0000256" key="6">
    <source>
        <dbReference type="ARBA" id="ARBA00022692"/>
    </source>
</evidence>
<gene>
    <name evidence="20" type="ORF">GPECTOR_4g988</name>
</gene>
<dbReference type="Proteomes" id="UP000075714">
    <property type="component" value="Unassembled WGS sequence"/>
</dbReference>
<comment type="subcellular location">
    <subcellularLocation>
        <location evidence="1">Plastid</location>
        <location evidence="1">Chloroplast membrane</location>
        <topology evidence="1">Multi-pass membrane protein</topology>
    </subcellularLocation>
</comment>
<dbReference type="PANTHER" id="PTHR32523">
    <property type="entry name" value="PHYTOL KINASE 1, CHLOROPLASTIC"/>
    <property type="match status" value="1"/>
</dbReference>
<keyword evidence="9" id="KW-0418">Kinase</keyword>
<dbReference type="PROSITE" id="PS50865">
    <property type="entry name" value="ZF_MYND_2"/>
    <property type="match status" value="1"/>
</dbReference>
<dbReference type="PANTHER" id="PTHR32523:SF8">
    <property type="entry name" value="DOLICHOL KINASE"/>
    <property type="match status" value="1"/>
</dbReference>
<evidence type="ECO:0000256" key="16">
    <source>
        <dbReference type="ARBA" id="ARBA00048889"/>
    </source>
</evidence>
<keyword evidence="13" id="KW-0472">Membrane</keyword>
<dbReference type="InterPro" id="IPR039606">
    <property type="entry name" value="Phytol/farnesol_kinase"/>
</dbReference>
<evidence type="ECO:0000256" key="2">
    <source>
        <dbReference type="ARBA" id="ARBA00010794"/>
    </source>
</evidence>
<dbReference type="GO" id="GO:0008270">
    <property type="term" value="F:zinc ion binding"/>
    <property type="evidence" value="ECO:0007669"/>
    <property type="project" value="UniProtKB-KW"/>
</dbReference>
<dbReference type="Gene3D" id="6.10.140.2220">
    <property type="match status" value="1"/>
</dbReference>
<keyword evidence="10" id="KW-0862">Zinc</keyword>
<proteinExistence type="inferred from homology"/>
<evidence type="ECO:0000256" key="8">
    <source>
        <dbReference type="ARBA" id="ARBA00022771"/>
    </source>
</evidence>
<evidence type="ECO:0000256" key="18">
    <source>
        <dbReference type="SAM" id="MobiDB-lite"/>
    </source>
</evidence>
<evidence type="ECO:0000256" key="4">
    <source>
        <dbReference type="ARBA" id="ARBA00022640"/>
    </source>
</evidence>
<evidence type="ECO:0000256" key="12">
    <source>
        <dbReference type="ARBA" id="ARBA00022989"/>
    </source>
</evidence>
<organism evidence="20 21">
    <name type="scientific">Gonium pectorale</name>
    <name type="common">Green alga</name>
    <dbReference type="NCBI Taxonomy" id="33097"/>
    <lineage>
        <taxon>Eukaryota</taxon>
        <taxon>Viridiplantae</taxon>
        <taxon>Chlorophyta</taxon>
        <taxon>core chlorophytes</taxon>
        <taxon>Chlorophyceae</taxon>
        <taxon>CS clade</taxon>
        <taxon>Chlamydomonadales</taxon>
        <taxon>Volvocaceae</taxon>
        <taxon>Gonium</taxon>
    </lineage>
</organism>
<keyword evidence="21" id="KW-1185">Reference proteome</keyword>
<protein>
    <recommendedName>
        <fullName evidence="15">phytol kinase</fullName>
        <ecNumber evidence="15">2.7.1.182</ecNumber>
    </recommendedName>
</protein>
<evidence type="ECO:0000256" key="3">
    <source>
        <dbReference type="ARBA" id="ARBA00022528"/>
    </source>
</evidence>
<dbReference type="EC" id="2.7.1.182" evidence="15"/>
<dbReference type="GO" id="GO:0016020">
    <property type="term" value="C:membrane"/>
    <property type="evidence" value="ECO:0007669"/>
    <property type="project" value="UniProtKB-SubCell"/>
</dbReference>
<evidence type="ECO:0000256" key="10">
    <source>
        <dbReference type="ARBA" id="ARBA00022833"/>
    </source>
</evidence>
<sequence>MQVHVYALGALLELGDDDRAEKCEQILGATFFLFIKASAFKSDTVTGGRLARALVRSGAFHLYARVITNWTDIPPQAMETKLRMLAQFSLVFSSCAQLTVGENLPNTEADPGGLSFYAEYLRALRSSGLLEHVSRMLLAVQASAHEAQARGALTAEQAHNVATGVVETCGCIVSALHGIAGKQGVLDGCWGAYSWKPHTPAEQAAYDVLPDARAVLSGPCLQFLLGRELVASRLRLRQGVGPRHGLPEAHIPELNPASPPISVSVAADRLLARLGAAALVWQMTVSGPRPTIVVSGVDSREPPARQVPYAAVNVFDLVAESVECVVAAAAAEHLPGGSQLTLVEPTLMLVRLMMELRAHHASARLPVLWRIISLLLSRPQVRLQYSRHRPLYMVSCLLQWDPADTPGGQRATAAAAGLARQQGQQAAAGAEEAAAPAEAAEAEGAGVPDAVAEPHISLRSALDAGLLAALELLLRRWASGNHLEAASCLVIVNTLLRSTGQWPAVLAHGSLLQVASLVATCRRLPESFSAMANDVASLDVGVSSAFQEAEVAVLSYQGALLEQVGAAMEPPGWRPPPGSPVAELLAAAVAATGTDLPLNGVISAQESAVLKRVHLLRVGGLPTRGSPAAEQQAALAVFNLAQWLPKALRMVTAVGAFYPANLSYVCWRWAFVLSLQYLAAQARLEDALAADGRATSAAGKADCGPGPSANVVLSSTAQAHSDAAKAWRELLAEKLNLPAWMAVMLGLLVTPPMQREGLAMDLPSILPLALDVLEALVVSLPLGVDVRVRWPSQVKASAGQGGVGGAAGAGGSRGTSAGSVGAGGAKGVKGPLLDIVVEEALLKALHMHNRNQLRVALENAADIAALEEAGMVKPSCGSAGAESGGGTASASGTAAGTGDTTQGSVATAVATITLGGAATAARDAEGEEARVNLERCHAARRALAKRLVASYGLYEVAPLPSPDKVTALLAEAGLVLCGNPSCVNLEGPSAAALSGRKKCARCRAVSYCSGACQLAHWQEGDHKKKCQGVPAEAAAGSRTG</sequence>
<feature type="region of interest" description="Disordered" evidence="18">
    <location>
        <begin position="798"/>
        <end position="820"/>
    </location>
</feature>
<evidence type="ECO:0000256" key="15">
    <source>
        <dbReference type="ARBA" id="ARBA00039024"/>
    </source>
</evidence>
<name>A0A150GYC4_GONPE</name>
<reference evidence="21" key="1">
    <citation type="journal article" date="2016" name="Nat. Commun.">
        <title>The Gonium pectorale genome demonstrates co-option of cell cycle regulation during the evolution of multicellularity.</title>
        <authorList>
            <person name="Hanschen E.R."/>
            <person name="Marriage T.N."/>
            <person name="Ferris P.J."/>
            <person name="Hamaji T."/>
            <person name="Toyoda A."/>
            <person name="Fujiyama A."/>
            <person name="Neme R."/>
            <person name="Noguchi H."/>
            <person name="Minakuchi Y."/>
            <person name="Suzuki M."/>
            <person name="Kawai-Toyooka H."/>
            <person name="Smith D.R."/>
            <person name="Sparks H."/>
            <person name="Anderson J."/>
            <person name="Bakaric R."/>
            <person name="Luria V."/>
            <person name="Karger A."/>
            <person name="Kirschner M.W."/>
            <person name="Durand P.M."/>
            <person name="Michod R.E."/>
            <person name="Nozaki H."/>
            <person name="Olson B.J."/>
        </authorList>
    </citation>
    <scope>NUCLEOTIDE SEQUENCE [LARGE SCALE GENOMIC DNA]</scope>
    <source>
        <strain evidence="21">NIES-2863</strain>
    </source>
</reference>
<keyword evidence="3" id="KW-0150">Chloroplast</keyword>